<comment type="caution">
    <text evidence="2">The sequence shown here is derived from an EMBL/GenBank/DDBJ whole genome shotgun (WGS) entry which is preliminary data.</text>
</comment>
<reference evidence="2" key="1">
    <citation type="submission" date="2021-09" db="EMBL/GenBank/DDBJ databases">
        <title>Genome analysis of Fictibacillus sp. KIGAM418 isolated from marine sediment.</title>
        <authorList>
            <person name="Seo M.-J."/>
            <person name="Cho E.-S."/>
            <person name="Hwang C.Y."/>
        </authorList>
    </citation>
    <scope>NUCLEOTIDE SEQUENCE</scope>
    <source>
        <strain evidence="2">KIGAM418</strain>
    </source>
</reference>
<dbReference type="SMART" id="SM00754">
    <property type="entry name" value="CHRD"/>
    <property type="match status" value="1"/>
</dbReference>
<dbReference type="RefSeq" id="WP_248254356.1">
    <property type="nucleotide sequence ID" value="NZ_JAIWJX010000002.1"/>
</dbReference>
<protein>
    <submittedName>
        <fullName evidence="2">CHRD domain-containing protein</fullName>
    </submittedName>
</protein>
<sequence>MLLKNFLCRLKGDHVVPPVGTRASGSTEFVLSSNGTKLHYRLQVNNLRKLTQARIHIGQPGKNGPVTAYLLGSIKPGISLNTGIVTGSITSNDLIGPLQGMPLSKLVEEIIEGNAYVNVYSEFSPGGELRGPIEPIK</sequence>
<evidence type="ECO:0000313" key="3">
    <source>
        <dbReference type="Proteomes" id="UP001139011"/>
    </source>
</evidence>
<dbReference type="AlphaFoldDB" id="A0A9X2BEZ2"/>
<feature type="domain" description="CHRD" evidence="1">
    <location>
        <begin position="2"/>
        <end position="137"/>
    </location>
</feature>
<keyword evidence="3" id="KW-1185">Reference proteome</keyword>
<evidence type="ECO:0000313" key="2">
    <source>
        <dbReference type="EMBL" id="MCK6259151.1"/>
    </source>
</evidence>
<dbReference type="PROSITE" id="PS50933">
    <property type="entry name" value="CHRD"/>
    <property type="match status" value="1"/>
</dbReference>
<proteinExistence type="predicted"/>
<dbReference type="Proteomes" id="UP001139011">
    <property type="component" value="Unassembled WGS sequence"/>
</dbReference>
<name>A0A9X2BEZ2_9BACL</name>
<gene>
    <name evidence="2" type="ORF">LCY76_21495</name>
</gene>
<dbReference type="InterPro" id="IPR010895">
    <property type="entry name" value="CHRD"/>
</dbReference>
<accession>A0A9X2BEZ2</accession>
<organism evidence="2 3">
    <name type="scientific">Fictibacillus marinisediminis</name>
    <dbReference type="NCBI Taxonomy" id="2878389"/>
    <lineage>
        <taxon>Bacteria</taxon>
        <taxon>Bacillati</taxon>
        <taxon>Bacillota</taxon>
        <taxon>Bacilli</taxon>
        <taxon>Bacillales</taxon>
        <taxon>Fictibacillaceae</taxon>
        <taxon>Fictibacillus</taxon>
    </lineage>
</organism>
<dbReference type="EMBL" id="JAIWJX010000002">
    <property type="protein sequence ID" value="MCK6259151.1"/>
    <property type="molecule type" value="Genomic_DNA"/>
</dbReference>
<evidence type="ECO:0000259" key="1">
    <source>
        <dbReference type="PROSITE" id="PS50933"/>
    </source>
</evidence>
<dbReference type="Pfam" id="PF07452">
    <property type="entry name" value="CHRD"/>
    <property type="match status" value="1"/>
</dbReference>